<dbReference type="InterPro" id="IPR001789">
    <property type="entry name" value="Sig_transdc_resp-reg_receiver"/>
</dbReference>
<organism evidence="8 10">
    <name type="scientific">Cuscuta epithymum</name>
    <dbReference type="NCBI Taxonomy" id="186058"/>
    <lineage>
        <taxon>Eukaryota</taxon>
        <taxon>Viridiplantae</taxon>
        <taxon>Streptophyta</taxon>
        <taxon>Embryophyta</taxon>
        <taxon>Tracheophyta</taxon>
        <taxon>Spermatophyta</taxon>
        <taxon>Magnoliopsida</taxon>
        <taxon>eudicotyledons</taxon>
        <taxon>Gunneridae</taxon>
        <taxon>Pentapetalae</taxon>
        <taxon>asterids</taxon>
        <taxon>lamiids</taxon>
        <taxon>Solanales</taxon>
        <taxon>Convolvulaceae</taxon>
        <taxon>Cuscuteae</taxon>
        <taxon>Cuscuta</taxon>
        <taxon>Cuscuta subgen. Cuscuta</taxon>
    </lineage>
</organism>
<dbReference type="SMART" id="SM00387">
    <property type="entry name" value="HATPase_c"/>
    <property type="match status" value="1"/>
</dbReference>
<evidence type="ECO:0000259" key="7">
    <source>
        <dbReference type="PROSITE" id="PS50110"/>
    </source>
</evidence>
<dbReference type="Gene3D" id="3.40.50.2300">
    <property type="match status" value="1"/>
</dbReference>
<dbReference type="InterPro" id="IPR005467">
    <property type="entry name" value="His_kinase_dom"/>
</dbReference>
<feature type="compositionally biased region" description="Low complexity" evidence="5">
    <location>
        <begin position="417"/>
        <end position="430"/>
    </location>
</feature>
<protein>
    <recommendedName>
        <fullName evidence="2">histidine kinase</fullName>
        <ecNumber evidence="2">2.7.13.3</ecNumber>
    </recommendedName>
</protein>
<dbReference type="Proteomes" id="UP001152523">
    <property type="component" value="Unassembled WGS sequence"/>
</dbReference>
<dbReference type="InterPro" id="IPR036097">
    <property type="entry name" value="HisK_dim/P_sf"/>
</dbReference>
<evidence type="ECO:0000313" key="10">
    <source>
        <dbReference type="Proteomes" id="UP001152523"/>
    </source>
</evidence>
<dbReference type="InterPro" id="IPR004358">
    <property type="entry name" value="Sig_transdc_His_kin-like_C"/>
</dbReference>
<gene>
    <name evidence="9" type="ORF">CEPIT_LOCUS32292</name>
    <name evidence="8" type="ORF">CEPIT_LOCUS8183</name>
</gene>
<dbReference type="SUPFAM" id="SSF55874">
    <property type="entry name" value="ATPase domain of HSP90 chaperone/DNA topoisomerase II/histidine kinase"/>
    <property type="match status" value="1"/>
</dbReference>
<dbReference type="SMART" id="SM00388">
    <property type="entry name" value="HisKA"/>
    <property type="match status" value="1"/>
</dbReference>
<dbReference type="InterPro" id="IPR036890">
    <property type="entry name" value="HATPase_C_sf"/>
</dbReference>
<dbReference type="SUPFAM" id="SSF52172">
    <property type="entry name" value="CheY-like"/>
    <property type="match status" value="1"/>
</dbReference>
<dbReference type="EC" id="2.7.13.3" evidence="2"/>
<dbReference type="CDD" id="cd00082">
    <property type="entry name" value="HisKA"/>
    <property type="match status" value="1"/>
</dbReference>
<name>A0AAV0CTK1_9ASTE</name>
<keyword evidence="3 4" id="KW-0597">Phosphoprotein</keyword>
<dbReference type="EMBL" id="CAMAPF010000972">
    <property type="protein sequence ID" value="CAH9132582.1"/>
    <property type="molecule type" value="Genomic_DNA"/>
</dbReference>
<dbReference type="InterPro" id="IPR050956">
    <property type="entry name" value="2C_system_His_kinase"/>
</dbReference>
<feature type="domain" description="Histidine kinase" evidence="6">
    <location>
        <begin position="54"/>
        <end position="322"/>
    </location>
</feature>
<dbReference type="GO" id="GO:0000155">
    <property type="term" value="F:phosphorelay sensor kinase activity"/>
    <property type="evidence" value="ECO:0007669"/>
    <property type="project" value="InterPro"/>
</dbReference>
<dbReference type="InterPro" id="IPR003661">
    <property type="entry name" value="HisK_dim/P_dom"/>
</dbReference>
<dbReference type="EMBL" id="CAMAPF010000038">
    <property type="protein sequence ID" value="CAH9082594.1"/>
    <property type="molecule type" value="Genomic_DNA"/>
</dbReference>
<dbReference type="Pfam" id="PF02518">
    <property type="entry name" value="HATPase_c"/>
    <property type="match status" value="1"/>
</dbReference>
<dbReference type="PANTHER" id="PTHR43719">
    <property type="entry name" value="TWO-COMPONENT HISTIDINE KINASE"/>
    <property type="match status" value="1"/>
</dbReference>
<dbReference type="PANTHER" id="PTHR43719:SF75">
    <property type="entry name" value="HISTIDINE KINASE CKI1"/>
    <property type="match status" value="1"/>
</dbReference>
<feature type="modified residue" description="4-aspartylphosphate" evidence="4">
    <location>
        <position position="614"/>
    </location>
</feature>
<comment type="catalytic activity">
    <reaction evidence="1">
        <text>ATP + protein L-histidine = ADP + protein N-phospho-L-histidine.</text>
        <dbReference type="EC" id="2.7.13.3"/>
    </reaction>
</comment>
<evidence type="ECO:0000313" key="8">
    <source>
        <dbReference type="EMBL" id="CAH9082594.1"/>
    </source>
</evidence>
<accession>A0AAV0CTK1</accession>
<dbReference type="PROSITE" id="PS50109">
    <property type="entry name" value="HIS_KIN"/>
    <property type="match status" value="1"/>
</dbReference>
<dbReference type="InterPro" id="IPR003594">
    <property type="entry name" value="HATPase_dom"/>
</dbReference>
<dbReference type="InterPro" id="IPR011006">
    <property type="entry name" value="CheY-like_superfamily"/>
</dbReference>
<dbReference type="PROSITE" id="PS50110">
    <property type="entry name" value="RESPONSE_REGULATORY"/>
    <property type="match status" value="1"/>
</dbReference>
<evidence type="ECO:0000256" key="4">
    <source>
        <dbReference type="PROSITE-ProRule" id="PRU00169"/>
    </source>
</evidence>
<dbReference type="Gene3D" id="1.10.287.130">
    <property type="match status" value="1"/>
</dbReference>
<evidence type="ECO:0000256" key="2">
    <source>
        <dbReference type="ARBA" id="ARBA00012438"/>
    </source>
</evidence>
<evidence type="ECO:0000256" key="1">
    <source>
        <dbReference type="ARBA" id="ARBA00000085"/>
    </source>
</evidence>
<keyword evidence="10" id="KW-1185">Reference proteome</keyword>
<sequence>MNVCVTVGCVLGFTCWSIIVTRREMCTQAESIRYKYALQEAERKSMRKMDAVASASHEVRTALAGITGLIHMCRAEAAPRSSLDNNLKHMESCTSDLESLLNSILDTTKIESGMMQVEEEEFDLQDLLEDVVDLYYPVGMEKGVDVILDPCDGSVENFRDVKGDRGKLKQILCNLLYNSIKFTDEGYVSLRVRAIKNHATSDHDNDGVQLASSWSYASRLLFGGVGQDKPIAQTRLKDNDDVEYIFDVVDTGRGIPKEKQKFVFENYVQIKERGANSGHLGHGLGLGIVRSLVRLMGGEIGIVDKEIGERGACFRFNLFLKIHPPNNLRQDIESQYGSRSHPHNYYQCSSSSKVQGQSTLSSQVVLFIQSEERSEVVRRFLEFHGVKVSVINKGYTQLSQTLKKIRRKLSTYSKNGLSHSSSSSSLSSSRSRAKEAPTCASDGTQDTVVLIIIDKRAGPFPEVSRAIAEFQRQLHQGFAKVVWIDMSSAHDTSTDIVLSKPLHGSRLPQILELLPEFAPTKGEIQVAIDKEEYEDDECGPSTRGGLVALNKPLQGKRLLIVEDTPLQRKICMAVVSQLGAQSYTCDNGAEAIRLVYEALQSQDTQLPFDYIIMDCEVKIAHSIFEVPYIYYSSPKNSNR</sequence>
<dbReference type="PRINTS" id="PR00344">
    <property type="entry name" value="BCTRLSENSOR"/>
</dbReference>
<dbReference type="Gene3D" id="3.30.565.10">
    <property type="entry name" value="Histidine kinase-like ATPase, C-terminal domain"/>
    <property type="match status" value="1"/>
</dbReference>
<feature type="region of interest" description="Disordered" evidence="5">
    <location>
        <begin position="413"/>
        <end position="440"/>
    </location>
</feature>
<feature type="domain" description="Response regulatory" evidence="7">
    <location>
        <begin position="557"/>
        <end position="639"/>
    </location>
</feature>
<evidence type="ECO:0000259" key="6">
    <source>
        <dbReference type="PROSITE" id="PS50109"/>
    </source>
</evidence>
<dbReference type="AlphaFoldDB" id="A0AAV0CTK1"/>
<dbReference type="SUPFAM" id="SSF47384">
    <property type="entry name" value="Homodimeric domain of signal transducing histidine kinase"/>
    <property type="match status" value="1"/>
</dbReference>
<evidence type="ECO:0000313" key="9">
    <source>
        <dbReference type="EMBL" id="CAH9132582.1"/>
    </source>
</evidence>
<dbReference type="Pfam" id="PF00512">
    <property type="entry name" value="HisKA"/>
    <property type="match status" value="1"/>
</dbReference>
<proteinExistence type="predicted"/>
<evidence type="ECO:0000256" key="3">
    <source>
        <dbReference type="ARBA" id="ARBA00022553"/>
    </source>
</evidence>
<reference evidence="8" key="1">
    <citation type="submission" date="2022-07" db="EMBL/GenBank/DDBJ databases">
        <authorList>
            <person name="Macas J."/>
            <person name="Novak P."/>
            <person name="Neumann P."/>
        </authorList>
    </citation>
    <scope>NUCLEOTIDE SEQUENCE</scope>
</reference>
<evidence type="ECO:0000256" key="5">
    <source>
        <dbReference type="SAM" id="MobiDB-lite"/>
    </source>
</evidence>
<comment type="caution">
    <text evidence="8">The sequence shown here is derived from an EMBL/GenBank/DDBJ whole genome shotgun (WGS) entry which is preliminary data.</text>
</comment>